<dbReference type="GO" id="GO:0005737">
    <property type="term" value="C:cytoplasm"/>
    <property type="evidence" value="ECO:0007669"/>
    <property type="project" value="TreeGrafter"/>
</dbReference>
<reference evidence="3 4" key="1">
    <citation type="journal article" date="2019" name="Nat. Commun.">
        <title>A new type of DNA phosphorothioation-based antiviral system in archaea.</title>
        <authorList>
            <person name="Xiong L."/>
            <person name="Liu S."/>
            <person name="Chen S."/>
            <person name="Xiao Y."/>
            <person name="Zhu B."/>
            <person name="Gao Y."/>
            <person name="Zhang Y."/>
            <person name="Chen B."/>
            <person name="Luo J."/>
            <person name="Deng Z."/>
            <person name="Chen X."/>
            <person name="Wang L."/>
            <person name="Chen S."/>
        </authorList>
    </citation>
    <scope>NUCLEOTIDE SEQUENCE [LARGE SCALE GENOMIC DNA]</scope>
    <source>
        <strain evidence="3 4">CBA1105</strain>
    </source>
</reference>
<dbReference type="Gene3D" id="3.60.21.10">
    <property type="match status" value="1"/>
</dbReference>
<organism evidence="3 4">
    <name type="scientific">Halapricum salinum</name>
    <dbReference type="NCBI Taxonomy" id="1457250"/>
    <lineage>
        <taxon>Archaea</taxon>
        <taxon>Methanobacteriati</taxon>
        <taxon>Methanobacteriota</taxon>
        <taxon>Stenosarchaea group</taxon>
        <taxon>Halobacteria</taxon>
        <taxon>Halobacteriales</taxon>
        <taxon>Haloarculaceae</taxon>
        <taxon>Halapricum</taxon>
    </lineage>
</organism>
<dbReference type="NCBIfam" id="TIGR00040">
    <property type="entry name" value="yfcE"/>
    <property type="match status" value="1"/>
</dbReference>
<sequence length="218" mass="24053">MSEQPARIGLVSDIHGNAVAFEAVLEDMPAVDAVVCAGDVVGYGPSPGRCIDLIRERSIPTVEGNHDRAVVQDQPYESGDQYASLTLSEDKLSWLAGLPRERLLFDDRLKVVHDHPEEKNRYTIPAVFDPVLLDDEAVLVLGHTHVQHAEEFGDGIVVNPGSVGQPRDKDPDAAYAVVDLDEMTVDLRRVPYDIDEVQRRIGDTSIDTYNAKRLTDGR</sequence>
<dbReference type="EMBL" id="CP031310">
    <property type="protein sequence ID" value="QCC51415.1"/>
    <property type="molecule type" value="Genomic_DNA"/>
</dbReference>
<accession>A0A4D6HCU4</accession>
<dbReference type="OrthoDB" id="9937at2157"/>
<dbReference type="GO" id="GO:0046872">
    <property type="term" value="F:metal ion binding"/>
    <property type="evidence" value="ECO:0007669"/>
    <property type="project" value="UniProtKB-KW"/>
</dbReference>
<dbReference type="InterPro" id="IPR024654">
    <property type="entry name" value="Calcineurin-like_PHP_lpxH"/>
</dbReference>
<dbReference type="STRING" id="1457250.GCA_000755225_01052"/>
<evidence type="ECO:0000313" key="4">
    <source>
        <dbReference type="Proteomes" id="UP000296706"/>
    </source>
</evidence>
<name>A0A4D6HCU4_9EURY</name>
<dbReference type="InterPro" id="IPR029052">
    <property type="entry name" value="Metallo-depent_PP-like"/>
</dbReference>
<dbReference type="PANTHER" id="PTHR42850">
    <property type="entry name" value="METALLOPHOSPHOESTERASE"/>
    <property type="match status" value="1"/>
</dbReference>
<dbReference type="SUPFAM" id="SSF56300">
    <property type="entry name" value="Metallo-dependent phosphatases"/>
    <property type="match status" value="1"/>
</dbReference>
<dbReference type="PIRSF" id="PIRSF000883">
    <property type="entry name" value="Pesterase_MJ0912"/>
    <property type="match status" value="1"/>
</dbReference>
<dbReference type="KEGG" id="hsn:DV733_09250"/>
<dbReference type="AlphaFoldDB" id="A0A4D6HCU4"/>
<gene>
    <name evidence="3" type="ORF">DV733_09250</name>
</gene>
<dbReference type="Pfam" id="PF12850">
    <property type="entry name" value="Metallophos_2"/>
    <property type="match status" value="1"/>
</dbReference>
<feature type="domain" description="Calcineurin-like phosphoesterase" evidence="2">
    <location>
        <begin position="7"/>
        <end position="182"/>
    </location>
</feature>
<protein>
    <recommendedName>
        <fullName evidence="1">Phosphoesterase</fullName>
        <ecNumber evidence="1">3.1.4.-</ecNumber>
    </recommendedName>
</protein>
<proteinExistence type="inferred from homology"/>
<dbReference type="GO" id="GO:0016791">
    <property type="term" value="F:phosphatase activity"/>
    <property type="evidence" value="ECO:0007669"/>
    <property type="project" value="TreeGrafter"/>
</dbReference>
<dbReference type="InterPro" id="IPR011152">
    <property type="entry name" value="Pesterase_MJ0912"/>
</dbReference>
<keyword evidence="1" id="KW-0479">Metal-binding</keyword>
<dbReference type="InterPro" id="IPR050126">
    <property type="entry name" value="Ap4A_hydrolase"/>
</dbReference>
<dbReference type="PANTHER" id="PTHR42850:SF2">
    <property type="entry name" value="BLL5683 PROTEIN"/>
    <property type="match status" value="1"/>
</dbReference>
<comment type="cofactor">
    <cofactor evidence="1">
        <name>a divalent metal cation</name>
        <dbReference type="ChEBI" id="CHEBI:60240"/>
    </cofactor>
</comment>
<dbReference type="InterPro" id="IPR000979">
    <property type="entry name" value="Phosphodiesterase_MJ0936/Vps29"/>
</dbReference>
<dbReference type="Proteomes" id="UP000296706">
    <property type="component" value="Chromosome"/>
</dbReference>
<dbReference type="EC" id="3.1.4.-" evidence="1"/>
<dbReference type="RefSeq" id="WP_049994974.1">
    <property type="nucleotide sequence ID" value="NZ_CP031310.1"/>
</dbReference>
<evidence type="ECO:0000256" key="1">
    <source>
        <dbReference type="RuleBase" id="RU362039"/>
    </source>
</evidence>
<comment type="similarity">
    <text evidence="1">Belongs to the metallophosphoesterase superfamily. YfcE family.</text>
</comment>
<dbReference type="GeneID" id="39848048"/>
<keyword evidence="4" id="KW-1185">Reference proteome</keyword>
<evidence type="ECO:0000259" key="2">
    <source>
        <dbReference type="Pfam" id="PF12850"/>
    </source>
</evidence>
<evidence type="ECO:0000313" key="3">
    <source>
        <dbReference type="EMBL" id="QCC51415.1"/>
    </source>
</evidence>